<evidence type="ECO:0000313" key="1">
    <source>
        <dbReference type="EMBL" id="MEP0816559.1"/>
    </source>
</evidence>
<dbReference type="EMBL" id="JAMPKM010000002">
    <property type="protein sequence ID" value="MEP0816559.1"/>
    <property type="molecule type" value="Genomic_DNA"/>
</dbReference>
<keyword evidence="2" id="KW-1185">Reference proteome</keyword>
<reference evidence="1 2" key="1">
    <citation type="submission" date="2022-04" db="EMBL/GenBank/DDBJ databases">
        <title>Positive selection, recombination, and allopatry shape intraspecific diversity of widespread and dominant cyanobacteria.</title>
        <authorList>
            <person name="Wei J."/>
            <person name="Shu W."/>
            <person name="Hu C."/>
        </authorList>
    </citation>
    <scope>NUCLEOTIDE SEQUENCE [LARGE SCALE GENOMIC DNA]</scope>
    <source>
        <strain evidence="1 2">GB2-A4</strain>
    </source>
</reference>
<comment type="caution">
    <text evidence="1">The sequence shown here is derived from an EMBL/GenBank/DDBJ whole genome shotgun (WGS) entry which is preliminary data.</text>
</comment>
<gene>
    <name evidence="1" type="ORF">NC998_05565</name>
</gene>
<dbReference type="RefSeq" id="WP_190433987.1">
    <property type="nucleotide sequence ID" value="NZ_JAMPKM010000002.1"/>
</dbReference>
<accession>A0ABV0J4I0</accession>
<evidence type="ECO:0000313" key="2">
    <source>
        <dbReference type="Proteomes" id="UP001464891"/>
    </source>
</evidence>
<organism evidence="1 2">
    <name type="scientific">Trichocoleus desertorum GB2-A4</name>
    <dbReference type="NCBI Taxonomy" id="2933944"/>
    <lineage>
        <taxon>Bacteria</taxon>
        <taxon>Bacillati</taxon>
        <taxon>Cyanobacteriota</taxon>
        <taxon>Cyanophyceae</taxon>
        <taxon>Leptolyngbyales</taxon>
        <taxon>Trichocoleusaceae</taxon>
        <taxon>Trichocoleus</taxon>
    </lineage>
</organism>
<name>A0ABV0J4I0_9CYAN</name>
<sequence length="100" mass="11587">MYSQESEPTPTYITFHYLNGQSDSFNIHHLTEPGVTRQDIRQEIRRFLSEGWWVVKLPDETLFINASQVVKIEMKPPITSLEGEGVLSEAQWVTALNRPR</sequence>
<protein>
    <submittedName>
        <fullName evidence="1">Uncharacterized protein</fullName>
    </submittedName>
</protein>
<proteinExistence type="predicted"/>
<dbReference type="Proteomes" id="UP001464891">
    <property type="component" value="Unassembled WGS sequence"/>
</dbReference>